<keyword evidence="3" id="KW-1185">Reference proteome</keyword>
<keyword evidence="1" id="KW-0040">ANK repeat</keyword>
<dbReference type="STRING" id="1344416.A0A138ZYJ4"/>
<organism evidence="2 3">
    <name type="scientific">Gonapodya prolifera (strain JEL478)</name>
    <name type="common">Monoblepharis prolifera</name>
    <dbReference type="NCBI Taxonomy" id="1344416"/>
    <lineage>
        <taxon>Eukaryota</taxon>
        <taxon>Fungi</taxon>
        <taxon>Fungi incertae sedis</taxon>
        <taxon>Chytridiomycota</taxon>
        <taxon>Chytridiomycota incertae sedis</taxon>
        <taxon>Monoblepharidomycetes</taxon>
        <taxon>Monoblepharidales</taxon>
        <taxon>Gonapodyaceae</taxon>
        <taxon>Gonapodya</taxon>
    </lineage>
</organism>
<dbReference type="AlphaFoldDB" id="A0A138ZYJ4"/>
<dbReference type="Proteomes" id="UP000070544">
    <property type="component" value="Unassembled WGS sequence"/>
</dbReference>
<protein>
    <submittedName>
        <fullName evidence="2">Uncharacterized protein</fullName>
    </submittedName>
</protein>
<sequence length="233" mass="26044">MTTFEWRIWFVVPEEATVEIPSLPSRPADGALNYHYHIVGILRAPDNIAIRALAHYRSYTDTLVREAARTESGQDVVVEAICNLLSRVRGFDVNVIAESRQWSREGSTALLAAAEVMDMLDVARYLLAKTAYADVLDLRSSLKAAIRGDHADMVSLLVDHGADIHANEEELLWYVYHGSVQAVEFLLEQGADPDAPSRRRTKAIAEAKKERYDEVLELVGDHSSECETSECED</sequence>
<dbReference type="OrthoDB" id="194358at2759"/>
<dbReference type="InterPro" id="IPR002110">
    <property type="entry name" value="Ankyrin_rpt"/>
</dbReference>
<dbReference type="Pfam" id="PF00023">
    <property type="entry name" value="Ank"/>
    <property type="match status" value="1"/>
</dbReference>
<dbReference type="InterPro" id="IPR051616">
    <property type="entry name" value="Cul2-RING_E3_ligase_SR"/>
</dbReference>
<gene>
    <name evidence="2" type="ORF">M427DRAFT_75323</name>
</gene>
<proteinExistence type="predicted"/>
<dbReference type="SMART" id="SM00248">
    <property type="entry name" value="ANK"/>
    <property type="match status" value="3"/>
</dbReference>
<dbReference type="Pfam" id="PF12796">
    <property type="entry name" value="Ank_2"/>
    <property type="match status" value="1"/>
</dbReference>
<evidence type="ECO:0000313" key="3">
    <source>
        <dbReference type="Proteomes" id="UP000070544"/>
    </source>
</evidence>
<evidence type="ECO:0000313" key="2">
    <source>
        <dbReference type="EMBL" id="KXS09541.1"/>
    </source>
</evidence>
<dbReference type="PANTHER" id="PTHR46224">
    <property type="entry name" value="ANKYRIN REPEAT FAMILY PROTEIN"/>
    <property type="match status" value="1"/>
</dbReference>
<feature type="repeat" description="ANK" evidence="1">
    <location>
        <begin position="137"/>
        <end position="169"/>
    </location>
</feature>
<dbReference type="InterPro" id="IPR036770">
    <property type="entry name" value="Ankyrin_rpt-contain_sf"/>
</dbReference>
<dbReference type="EMBL" id="KQ965859">
    <property type="protein sequence ID" value="KXS09541.1"/>
    <property type="molecule type" value="Genomic_DNA"/>
</dbReference>
<reference evidence="2 3" key="1">
    <citation type="journal article" date="2015" name="Genome Biol. Evol.">
        <title>Phylogenomic analyses indicate that early fungi evolved digesting cell walls of algal ancestors of land plants.</title>
        <authorList>
            <person name="Chang Y."/>
            <person name="Wang S."/>
            <person name="Sekimoto S."/>
            <person name="Aerts A.L."/>
            <person name="Choi C."/>
            <person name="Clum A."/>
            <person name="LaButti K.M."/>
            <person name="Lindquist E.A."/>
            <person name="Yee Ngan C."/>
            <person name="Ohm R.A."/>
            <person name="Salamov A.A."/>
            <person name="Grigoriev I.V."/>
            <person name="Spatafora J.W."/>
            <person name="Berbee M.L."/>
        </authorList>
    </citation>
    <scope>NUCLEOTIDE SEQUENCE [LARGE SCALE GENOMIC DNA]</scope>
    <source>
        <strain evidence="2 3">JEL478</strain>
    </source>
</reference>
<evidence type="ECO:0000256" key="1">
    <source>
        <dbReference type="PROSITE-ProRule" id="PRU00023"/>
    </source>
</evidence>
<dbReference type="Gene3D" id="1.25.40.20">
    <property type="entry name" value="Ankyrin repeat-containing domain"/>
    <property type="match status" value="1"/>
</dbReference>
<name>A0A138ZYJ4_GONPJ</name>
<dbReference type="SUPFAM" id="SSF48403">
    <property type="entry name" value="Ankyrin repeat"/>
    <property type="match status" value="1"/>
</dbReference>
<accession>A0A138ZYJ4</accession>
<dbReference type="PANTHER" id="PTHR46224:SF64">
    <property type="entry name" value="IQ MOTIF AND ANKYRIN REPEAT DOMAIN-CONTAINING PROTEIN 1"/>
    <property type="match status" value="1"/>
</dbReference>
<dbReference type="PROSITE" id="PS50088">
    <property type="entry name" value="ANK_REPEAT"/>
    <property type="match status" value="1"/>
</dbReference>